<evidence type="ECO:0000313" key="2">
    <source>
        <dbReference type="EMBL" id="GGL63991.1"/>
    </source>
</evidence>
<evidence type="ECO:0000256" key="1">
    <source>
        <dbReference type="SAM" id="Phobius"/>
    </source>
</evidence>
<keyword evidence="1" id="KW-0472">Membrane</keyword>
<evidence type="ECO:0000313" key="3">
    <source>
        <dbReference type="Proteomes" id="UP000607197"/>
    </source>
</evidence>
<proteinExistence type="predicted"/>
<feature type="transmembrane region" description="Helical" evidence="1">
    <location>
        <begin position="125"/>
        <end position="145"/>
    </location>
</feature>
<organism evidence="2 3">
    <name type="scientific">Halocalculus aciditolerans</name>
    <dbReference type="NCBI Taxonomy" id="1383812"/>
    <lineage>
        <taxon>Archaea</taxon>
        <taxon>Methanobacteriati</taxon>
        <taxon>Methanobacteriota</taxon>
        <taxon>Stenosarchaea group</taxon>
        <taxon>Halobacteria</taxon>
        <taxon>Halobacteriales</taxon>
        <taxon>Halobacteriaceae</taxon>
        <taxon>Halocalculus</taxon>
    </lineage>
</organism>
<sequence>MNAALAFAATFLPGLFERVFGVEFRPWQRVYADAAMLTHSAGMLGPYDDVWWWDHVTHTHSATLLAGIVHVVARRRGRDPRPRVIGAVAVVGVGWELIEFAIHAVADRFGVEPILVPYGTRDTAFDLLFDFLGALIVLAVGDRLLGNFLD</sequence>
<name>A0A830FDB6_9EURY</name>
<keyword evidence="1" id="KW-1133">Transmembrane helix</keyword>
<comment type="caution">
    <text evidence="2">The sequence shown here is derived from an EMBL/GenBank/DDBJ whole genome shotgun (WGS) entry which is preliminary data.</text>
</comment>
<feature type="transmembrane region" description="Helical" evidence="1">
    <location>
        <begin position="84"/>
        <end position="105"/>
    </location>
</feature>
<dbReference type="Pfam" id="PF09997">
    <property type="entry name" value="DUF2238"/>
    <property type="match status" value="1"/>
</dbReference>
<gene>
    <name evidence="2" type="ORF">GCM10009039_22300</name>
</gene>
<dbReference type="EMBL" id="BMPG01000003">
    <property type="protein sequence ID" value="GGL63991.1"/>
    <property type="molecule type" value="Genomic_DNA"/>
</dbReference>
<keyword evidence="1" id="KW-0812">Transmembrane</keyword>
<accession>A0A830FDB6</accession>
<reference evidence="2" key="2">
    <citation type="submission" date="2020-09" db="EMBL/GenBank/DDBJ databases">
        <authorList>
            <person name="Sun Q."/>
            <person name="Ohkuma M."/>
        </authorList>
    </citation>
    <scope>NUCLEOTIDE SEQUENCE</scope>
    <source>
        <strain evidence="2">JCM 19596</strain>
    </source>
</reference>
<dbReference type="Proteomes" id="UP000607197">
    <property type="component" value="Unassembled WGS sequence"/>
</dbReference>
<keyword evidence="3" id="KW-1185">Reference proteome</keyword>
<dbReference type="InterPro" id="IPR014509">
    <property type="entry name" value="YjdF-like"/>
</dbReference>
<dbReference type="AlphaFoldDB" id="A0A830FDB6"/>
<protein>
    <submittedName>
        <fullName evidence="2">Uncharacterized protein</fullName>
    </submittedName>
</protein>
<reference evidence="2" key="1">
    <citation type="journal article" date="2014" name="Int. J. Syst. Evol. Microbiol.">
        <title>Complete genome sequence of Corynebacterium casei LMG S-19264T (=DSM 44701T), isolated from a smear-ripened cheese.</title>
        <authorList>
            <consortium name="US DOE Joint Genome Institute (JGI-PGF)"/>
            <person name="Walter F."/>
            <person name="Albersmeier A."/>
            <person name="Kalinowski J."/>
            <person name="Ruckert C."/>
        </authorList>
    </citation>
    <scope>NUCLEOTIDE SEQUENCE</scope>
    <source>
        <strain evidence="2">JCM 19596</strain>
    </source>
</reference>